<reference evidence="1 2" key="1">
    <citation type="submission" date="2006-03" db="EMBL/GenBank/DDBJ databases">
        <title>Complete sequence of chromosome of Nitrobacter hamburgensis X14.</title>
        <authorList>
            <consortium name="US DOE Joint Genome Institute"/>
            <person name="Copeland A."/>
            <person name="Lucas S."/>
            <person name="Lapidus A."/>
            <person name="Barry K."/>
            <person name="Detter J.C."/>
            <person name="Glavina del Rio T."/>
            <person name="Hammon N."/>
            <person name="Israni S."/>
            <person name="Dalin E."/>
            <person name="Tice H."/>
            <person name="Pitluck S."/>
            <person name="Chain P."/>
            <person name="Malfatti S."/>
            <person name="Shin M."/>
            <person name="Vergez L."/>
            <person name="Schmutz J."/>
            <person name="Larimer F."/>
            <person name="Land M."/>
            <person name="Hauser L."/>
            <person name="Kyrpides N."/>
            <person name="Ivanova N."/>
            <person name="Ward B."/>
            <person name="Arp D."/>
            <person name="Klotz M."/>
            <person name="Stein L."/>
            <person name="O'Mullan G."/>
            <person name="Starkenburg S."/>
            <person name="Sayavedra L."/>
            <person name="Poret-Peterson A.T."/>
            <person name="Gentry M.E."/>
            <person name="Bruce D."/>
            <person name="Richardson P."/>
        </authorList>
    </citation>
    <scope>NUCLEOTIDE SEQUENCE [LARGE SCALE GENOMIC DNA]</scope>
    <source>
        <strain evidence="2">DSM 10229 / NCIMB 13809 / X14</strain>
    </source>
</reference>
<dbReference type="AlphaFoldDB" id="Q1QLS6"/>
<dbReference type="eggNOG" id="COG1403">
    <property type="taxonomic scope" value="Bacteria"/>
</dbReference>
<proteinExistence type="predicted"/>
<dbReference type="STRING" id="323097.Nham_2023"/>
<evidence type="ECO:0000313" key="2">
    <source>
        <dbReference type="Proteomes" id="UP000001953"/>
    </source>
</evidence>
<dbReference type="KEGG" id="nha:Nham_2023"/>
<dbReference type="Proteomes" id="UP000001953">
    <property type="component" value="Chromosome"/>
</dbReference>
<sequence length="117" mass="13016">MPFAAPRLCTCGRVVPAGKRCECSIKRKAERDKLRPAAPQRGYDAEWRRLSKAYLAETGNDVCADCGRPAVLVAHRVSIRKAPHLRLVRSNWKPSCIACNNRQNIACEGGFGRPIKQ</sequence>
<dbReference type="HOGENOM" id="CLU_108879_4_0_5"/>
<protein>
    <submittedName>
        <fullName evidence="1">HNH nuclease / phage PHI-105 holin-like protein</fullName>
    </submittedName>
</protein>
<gene>
    <name evidence="1" type="ordered locus">Nham_2023</name>
</gene>
<dbReference type="EMBL" id="CP000319">
    <property type="protein sequence ID" value="ABE62821.1"/>
    <property type="molecule type" value="Genomic_DNA"/>
</dbReference>
<keyword evidence="2" id="KW-1185">Reference proteome</keyword>
<organism evidence="1 2">
    <name type="scientific">Nitrobacter hamburgensis (strain DSM 10229 / NCIMB 13809 / X14)</name>
    <dbReference type="NCBI Taxonomy" id="323097"/>
    <lineage>
        <taxon>Bacteria</taxon>
        <taxon>Pseudomonadati</taxon>
        <taxon>Pseudomonadota</taxon>
        <taxon>Alphaproteobacteria</taxon>
        <taxon>Hyphomicrobiales</taxon>
        <taxon>Nitrobacteraceae</taxon>
        <taxon>Nitrobacter</taxon>
    </lineage>
</organism>
<name>Q1QLS6_NITHX</name>
<accession>Q1QLS6</accession>
<evidence type="ECO:0000313" key="1">
    <source>
        <dbReference type="EMBL" id="ABE62821.1"/>
    </source>
</evidence>